<dbReference type="Proteomes" id="UP001163262">
    <property type="component" value="Chromosome"/>
</dbReference>
<dbReference type="EMBL" id="CP110230">
    <property type="protein sequence ID" value="UZD42164.1"/>
    <property type="molecule type" value="Genomic_DNA"/>
</dbReference>
<accession>A0AA46W9V4</accession>
<organism evidence="2 3">
    <name type="scientific">Capnocytophaga ochracea</name>
    <dbReference type="NCBI Taxonomy" id="1018"/>
    <lineage>
        <taxon>Bacteria</taxon>
        <taxon>Pseudomonadati</taxon>
        <taxon>Bacteroidota</taxon>
        <taxon>Flavobacteriia</taxon>
        <taxon>Flavobacteriales</taxon>
        <taxon>Flavobacteriaceae</taxon>
        <taxon>Capnocytophaga</taxon>
    </lineage>
</organism>
<evidence type="ECO:0000313" key="3">
    <source>
        <dbReference type="Proteomes" id="UP001163262"/>
    </source>
</evidence>
<dbReference type="RefSeq" id="WP_264861058.1">
    <property type="nucleotide sequence ID" value="NZ_CP110230.1"/>
</dbReference>
<name>A0AA46W9V4_CAPOC</name>
<feature type="signal peptide" evidence="1">
    <location>
        <begin position="1"/>
        <end position="23"/>
    </location>
</feature>
<keyword evidence="1" id="KW-0732">Signal</keyword>
<protein>
    <submittedName>
        <fullName evidence="2">Uncharacterized protein</fullName>
    </submittedName>
</protein>
<sequence>MQYRKVIISIGVFFLSIPIFSQAQESVYDCENFGIGARFYNTQYFDIIMQNIEKDICIVSMFGYFEKSLQMLEKTLREHKVSKRKINLIIQEIKTLAEDEEKAFDFGSKETKNVNGISIFYTERKVIFPLSINYTIERYLDERKAKEVLTDLLEKSINTAYPMDFLEKQFCVFQKMGVIDKKYKDYYAFLKDYLGK</sequence>
<evidence type="ECO:0000313" key="2">
    <source>
        <dbReference type="EMBL" id="UZD42164.1"/>
    </source>
</evidence>
<proteinExistence type="predicted"/>
<dbReference type="AlphaFoldDB" id="A0AA46W9V4"/>
<reference evidence="2" key="1">
    <citation type="submission" date="2022-10" db="EMBL/GenBank/DDBJ databases">
        <title>Complete genome sequence of Capnocytophaga ochracea KCOM 2812 isolated from actinomycosis lesion.</title>
        <authorList>
            <person name="Kook J.-K."/>
            <person name="Park S.-N."/>
            <person name="Lim Y.K."/>
        </authorList>
    </citation>
    <scope>NUCLEOTIDE SEQUENCE</scope>
    <source>
        <strain evidence="2">KCOM 28121</strain>
    </source>
</reference>
<gene>
    <name evidence="2" type="ORF">OL231_08745</name>
</gene>
<evidence type="ECO:0000256" key="1">
    <source>
        <dbReference type="SAM" id="SignalP"/>
    </source>
</evidence>
<feature type="chain" id="PRO_5041317975" evidence="1">
    <location>
        <begin position="24"/>
        <end position="196"/>
    </location>
</feature>